<evidence type="ECO:0008006" key="3">
    <source>
        <dbReference type="Google" id="ProtNLM"/>
    </source>
</evidence>
<dbReference type="RefSeq" id="WP_126367421.1">
    <property type="nucleotide sequence ID" value="NZ_CP034547.1"/>
</dbReference>
<name>A0A3Q9FBI7_9BURK</name>
<evidence type="ECO:0000313" key="1">
    <source>
        <dbReference type="EMBL" id="AZQ54543.1"/>
    </source>
</evidence>
<dbReference type="AlphaFoldDB" id="A0A3Q9FBI7"/>
<reference evidence="1 2" key="1">
    <citation type="submission" date="2018-12" db="EMBL/GenBank/DDBJ databases">
        <title>Cadmium resistance mechanism in endophytic bacteria Burkholderia cenocepacia YG-3.</title>
        <authorList>
            <person name="Zhang X."/>
            <person name="Wang X."/>
            <person name="Zhu Y."/>
        </authorList>
    </citation>
    <scope>NUCLEOTIDE SEQUENCE [LARGE SCALE GENOMIC DNA]</scope>
    <source>
        <strain evidence="1 2">YG-3</strain>
    </source>
</reference>
<accession>A0A3Q9FBI7</accession>
<sequence>MKKLKSERHHWWPRCVSRRWAASDGTTGWLKPDGSEKRIPPDKLGMIGNGHLIKLGHTTQLDESFEDEFDAADSNFPAVITWLEGLERRLIAGDDLRPRFLPQEASDDQLRALTECVVSLAVRGPMNREASVSLAEHFRGPIHNPERNAIIGLNMRQSQRLISDTIGCQAKFAVLFSANKEFIYGDGFFHNVTAVVNAPFAPKILAPITPTISVAISRPPMFSVEPRLVTLVLTRDEVERCNHAVQVYSRDALFYRRDRPELDPVFQRGVHCEYSNSDNPIDALLNALLVI</sequence>
<organism evidence="1 2">
    <name type="scientific">Burkholderia cenocepacia</name>
    <dbReference type="NCBI Taxonomy" id="95486"/>
    <lineage>
        <taxon>Bacteria</taxon>
        <taxon>Pseudomonadati</taxon>
        <taxon>Pseudomonadota</taxon>
        <taxon>Betaproteobacteria</taxon>
        <taxon>Burkholderiales</taxon>
        <taxon>Burkholderiaceae</taxon>
        <taxon>Burkholderia</taxon>
        <taxon>Burkholderia cepacia complex</taxon>
    </lineage>
</organism>
<protein>
    <recommendedName>
        <fullName evidence="3">DUF4238 domain-containing protein</fullName>
    </recommendedName>
</protein>
<proteinExistence type="predicted"/>
<dbReference type="Proteomes" id="UP000277191">
    <property type="component" value="Chromosome 3"/>
</dbReference>
<evidence type="ECO:0000313" key="2">
    <source>
        <dbReference type="Proteomes" id="UP000277191"/>
    </source>
</evidence>
<dbReference type="EMBL" id="CP034547">
    <property type="protein sequence ID" value="AZQ54543.1"/>
    <property type="molecule type" value="Genomic_DNA"/>
</dbReference>
<gene>
    <name evidence="1" type="ORF">D5R55_26915</name>
</gene>